<dbReference type="GO" id="GO:0050853">
    <property type="term" value="P:B cell receptor signaling pathway"/>
    <property type="evidence" value="ECO:0007669"/>
    <property type="project" value="TreeGrafter"/>
</dbReference>
<dbReference type="PANTHER" id="PTHR14334:SF1">
    <property type="entry name" value="B-CELL ANTIGEN RECEPTOR COMPLEX-ASSOCIATED PROTEIN ALPHA CHAIN"/>
    <property type="match status" value="1"/>
</dbReference>
<keyword evidence="1" id="KW-0393">Immunoglobulin domain</keyword>
<dbReference type="EMBL" id="JAHKSW010000023">
    <property type="protein sequence ID" value="KAG7317831.1"/>
    <property type="molecule type" value="Genomic_DNA"/>
</dbReference>
<dbReference type="GO" id="GO:0030183">
    <property type="term" value="P:B cell differentiation"/>
    <property type="evidence" value="ECO:0007669"/>
    <property type="project" value="TreeGrafter"/>
</dbReference>
<accession>A0A9D3N6X4</accession>
<evidence type="ECO:0000256" key="1">
    <source>
        <dbReference type="ARBA" id="ARBA00023319"/>
    </source>
</evidence>
<organism evidence="5 6">
    <name type="scientific">Hemibagrus wyckioides</name>
    <dbReference type="NCBI Taxonomy" id="337641"/>
    <lineage>
        <taxon>Eukaryota</taxon>
        <taxon>Metazoa</taxon>
        <taxon>Chordata</taxon>
        <taxon>Craniata</taxon>
        <taxon>Vertebrata</taxon>
        <taxon>Euteleostomi</taxon>
        <taxon>Actinopterygii</taxon>
        <taxon>Neopterygii</taxon>
        <taxon>Teleostei</taxon>
        <taxon>Ostariophysi</taxon>
        <taxon>Siluriformes</taxon>
        <taxon>Bagridae</taxon>
        <taxon>Hemibagrus</taxon>
    </lineage>
</organism>
<evidence type="ECO:0000259" key="4">
    <source>
        <dbReference type="PROSITE" id="PS50835"/>
    </source>
</evidence>
<dbReference type="Gene3D" id="2.60.40.10">
    <property type="entry name" value="Immunoglobulins"/>
    <property type="match status" value="1"/>
</dbReference>
<gene>
    <name evidence="5" type="ORF">KOW79_018866</name>
</gene>
<dbReference type="InterPro" id="IPR013106">
    <property type="entry name" value="Ig_V-set"/>
</dbReference>
<keyword evidence="2" id="KW-0812">Transmembrane</keyword>
<sequence>MEARFVLFCLLAAAARAASPPKVKLQFDPPSLRLSSSQNASIQCCFINQSEVKLAWRQTVMISTNTSKLLVNESDTRVEFTSKAHPDKMCSNLSISNVVLNDTGLYQCAIIMSDNAVVYTPGTYLQVYEPIQMTLAISERSKNSIITAQGVLLLLFVLIPGIVLICKSKDLNKLEKKKSREEENIYEGLNLDDCNSTYHQIQRSLVQGPYQDVINNDEDDIQLEKP</sequence>
<dbReference type="Proteomes" id="UP000824219">
    <property type="component" value="Linkage Group LG23"/>
</dbReference>
<dbReference type="PROSITE" id="PS50835">
    <property type="entry name" value="IG_LIKE"/>
    <property type="match status" value="1"/>
</dbReference>
<keyword evidence="6" id="KW-1185">Reference proteome</keyword>
<evidence type="ECO:0000256" key="3">
    <source>
        <dbReference type="SAM" id="SignalP"/>
    </source>
</evidence>
<keyword evidence="2" id="KW-1133">Transmembrane helix</keyword>
<dbReference type="AlphaFoldDB" id="A0A9D3N6X4"/>
<proteinExistence type="predicted"/>
<feature type="transmembrane region" description="Helical" evidence="2">
    <location>
        <begin position="146"/>
        <end position="166"/>
    </location>
</feature>
<dbReference type="OrthoDB" id="8915525at2759"/>
<dbReference type="InterPro" id="IPR007110">
    <property type="entry name" value="Ig-like_dom"/>
</dbReference>
<dbReference type="PANTHER" id="PTHR14334">
    <property type="entry name" value="B-CELL ANTIGEN RECEPTOR COMPLEX-ASSOCIATED PROTEIN"/>
    <property type="match status" value="1"/>
</dbReference>
<reference evidence="5 6" key="1">
    <citation type="submission" date="2021-06" db="EMBL/GenBank/DDBJ databases">
        <title>Chromosome-level genome assembly of the red-tail catfish (Hemibagrus wyckioides).</title>
        <authorList>
            <person name="Shao F."/>
        </authorList>
    </citation>
    <scope>NUCLEOTIDE SEQUENCE [LARGE SCALE GENOMIC DNA]</scope>
    <source>
        <strain evidence="5">EC202008001</strain>
        <tissue evidence="5">Blood</tissue>
    </source>
</reference>
<dbReference type="InterPro" id="IPR013783">
    <property type="entry name" value="Ig-like_fold"/>
</dbReference>
<name>A0A9D3N6X4_9TELE</name>
<feature type="domain" description="Ig-like" evidence="4">
    <location>
        <begin position="21"/>
        <end position="119"/>
    </location>
</feature>
<evidence type="ECO:0000313" key="6">
    <source>
        <dbReference type="Proteomes" id="UP000824219"/>
    </source>
</evidence>
<dbReference type="SMART" id="SM00409">
    <property type="entry name" value="IG"/>
    <property type="match status" value="1"/>
</dbReference>
<dbReference type="InterPro" id="IPR003599">
    <property type="entry name" value="Ig_sub"/>
</dbReference>
<evidence type="ECO:0000256" key="2">
    <source>
        <dbReference type="SAM" id="Phobius"/>
    </source>
</evidence>
<feature type="signal peptide" evidence="3">
    <location>
        <begin position="1"/>
        <end position="17"/>
    </location>
</feature>
<dbReference type="GO" id="GO:0019815">
    <property type="term" value="C:B cell receptor complex"/>
    <property type="evidence" value="ECO:0007669"/>
    <property type="project" value="TreeGrafter"/>
</dbReference>
<keyword evidence="3" id="KW-0732">Signal</keyword>
<keyword evidence="2" id="KW-0472">Membrane</keyword>
<dbReference type="InterPro" id="IPR036179">
    <property type="entry name" value="Ig-like_dom_sf"/>
</dbReference>
<feature type="chain" id="PRO_5038712745" description="Ig-like domain-containing protein" evidence="3">
    <location>
        <begin position="18"/>
        <end position="226"/>
    </location>
</feature>
<protein>
    <recommendedName>
        <fullName evidence="4">Ig-like domain-containing protein</fullName>
    </recommendedName>
</protein>
<dbReference type="Pfam" id="PF07686">
    <property type="entry name" value="V-set"/>
    <property type="match status" value="1"/>
</dbReference>
<evidence type="ECO:0000313" key="5">
    <source>
        <dbReference type="EMBL" id="KAG7317831.1"/>
    </source>
</evidence>
<comment type="caution">
    <text evidence="5">The sequence shown here is derived from an EMBL/GenBank/DDBJ whole genome shotgun (WGS) entry which is preliminary data.</text>
</comment>
<dbReference type="GO" id="GO:0009897">
    <property type="term" value="C:external side of plasma membrane"/>
    <property type="evidence" value="ECO:0007669"/>
    <property type="project" value="TreeGrafter"/>
</dbReference>
<dbReference type="SUPFAM" id="SSF48726">
    <property type="entry name" value="Immunoglobulin"/>
    <property type="match status" value="1"/>
</dbReference>